<reference evidence="1 2" key="1">
    <citation type="submission" date="2018-07" db="EMBL/GenBank/DDBJ databases">
        <title>Genomic Encyclopedia of Type Strains, Phase III (KMG-III): the genomes of soil and plant-associated and newly described type strains.</title>
        <authorList>
            <person name="Whitman W."/>
        </authorList>
    </citation>
    <scope>NUCLEOTIDE SEQUENCE [LARGE SCALE GENOMIC DNA]</scope>
    <source>
        <strain evidence="1 2">CECT 8525</strain>
    </source>
</reference>
<dbReference type="PROSITE" id="PS51257">
    <property type="entry name" value="PROKAR_LIPOPROTEIN"/>
    <property type="match status" value="1"/>
</dbReference>
<protein>
    <submittedName>
        <fullName evidence="1">Uncharacterized protein</fullName>
    </submittedName>
</protein>
<keyword evidence="2" id="KW-1185">Reference proteome</keyword>
<dbReference type="Proteomes" id="UP000253345">
    <property type="component" value="Unassembled WGS sequence"/>
</dbReference>
<dbReference type="EMBL" id="QPJL01000004">
    <property type="protein sequence ID" value="RCW86790.1"/>
    <property type="molecule type" value="Genomic_DNA"/>
</dbReference>
<evidence type="ECO:0000313" key="2">
    <source>
        <dbReference type="Proteomes" id="UP000253345"/>
    </source>
</evidence>
<name>A0A368Z2W1_9RHOB</name>
<accession>A0A368Z2W1</accession>
<gene>
    <name evidence="1" type="ORF">DFP89_104177</name>
</gene>
<organism evidence="1 2">
    <name type="scientific">Paracoccus lutimaris</name>
    <dbReference type="NCBI Taxonomy" id="1490030"/>
    <lineage>
        <taxon>Bacteria</taxon>
        <taxon>Pseudomonadati</taxon>
        <taxon>Pseudomonadota</taxon>
        <taxon>Alphaproteobacteria</taxon>
        <taxon>Rhodobacterales</taxon>
        <taxon>Paracoccaceae</taxon>
        <taxon>Paracoccus</taxon>
    </lineage>
</organism>
<sequence length="336" mass="36163">MHQRAAFSPMAILGLLVVLLSTLAACKTEEQIVPADLSAWPTVHLGFHQFRTPPDFTAPDITATIGSTAITVLRNQAGRAQDIVLAQEDVGEIIRHMTVNDWEVFVTSEDMGLIVSSYTYLVLGLYRVGNDVVMTRDSMSRTDFPKGDDAEKWLFHSLTRVAPVGPNARAMGFVFDGLFFETAYFDQAGPDAEAMFSASAVRAEETGQAEADAAASNNYQLYFIIGPADQGGDDRPLVKPNDIADVPGVKVENSTLKVDGADAGFSRVTLREGDDVQTWFDATVFWPVGSSPGATLTSSPGATLTSAHLKFVNAAEPEADAEGRALGLLTSISRRR</sequence>
<dbReference type="AlphaFoldDB" id="A0A368Z2W1"/>
<evidence type="ECO:0000313" key="1">
    <source>
        <dbReference type="EMBL" id="RCW86790.1"/>
    </source>
</evidence>
<comment type="caution">
    <text evidence="1">The sequence shown here is derived from an EMBL/GenBank/DDBJ whole genome shotgun (WGS) entry which is preliminary data.</text>
</comment>
<proteinExistence type="predicted"/>